<name>A0AAE1A8M4_9GAST</name>
<proteinExistence type="predicted"/>
<comment type="caution">
    <text evidence="1">The sequence shown here is derived from an EMBL/GenBank/DDBJ whole genome shotgun (WGS) entry which is preliminary data.</text>
</comment>
<gene>
    <name evidence="1" type="ORF">RRG08_046053</name>
</gene>
<dbReference type="Proteomes" id="UP001283361">
    <property type="component" value="Unassembled WGS sequence"/>
</dbReference>
<reference evidence="1" key="1">
    <citation type="journal article" date="2023" name="G3 (Bethesda)">
        <title>A reference genome for the long-term kleptoplast-retaining sea slug Elysia crispata morphotype clarki.</title>
        <authorList>
            <person name="Eastman K.E."/>
            <person name="Pendleton A.L."/>
            <person name="Shaikh M.A."/>
            <person name="Suttiyut T."/>
            <person name="Ogas R."/>
            <person name="Tomko P."/>
            <person name="Gavelis G."/>
            <person name="Widhalm J.R."/>
            <person name="Wisecaver J.H."/>
        </authorList>
    </citation>
    <scope>NUCLEOTIDE SEQUENCE</scope>
    <source>
        <strain evidence="1">ECLA1</strain>
    </source>
</reference>
<evidence type="ECO:0000313" key="2">
    <source>
        <dbReference type="Proteomes" id="UP001283361"/>
    </source>
</evidence>
<accession>A0AAE1A8M4</accession>
<protein>
    <submittedName>
        <fullName evidence="1">Uncharacterized protein</fullName>
    </submittedName>
</protein>
<organism evidence="1 2">
    <name type="scientific">Elysia crispata</name>
    <name type="common">lettuce slug</name>
    <dbReference type="NCBI Taxonomy" id="231223"/>
    <lineage>
        <taxon>Eukaryota</taxon>
        <taxon>Metazoa</taxon>
        <taxon>Spiralia</taxon>
        <taxon>Lophotrochozoa</taxon>
        <taxon>Mollusca</taxon>
        <taxon>Gastropoda</taxon>
        <taxon>Heterobranchia</taxon>
        <taxon>Euthyneura</taxon>
        <taxon>Panpulmonata</taxon>
        <taxon>Sacoglossa</taxon>
        <taxon>Placobranchoidea</taxon>
        <taxon>Plakobranchidae</taxon>
        <taxon>Elysia</taxon>
    </lineage>
</organism>
<keyword evidence="2" id="KW-1185">Reference proteome</keyword>
<dbReference type="EMBL" id="JAWDGP010002430">
    <property type="protein sequence ID" value="KAK3783294.1"/>
    <property type="molecule type" value="Genomic_DNA"/>
</dbReference>
<sequence>MYSSLIRCSARDDSQRIDIVYIYDGDVKDRRHGVIGVLDKRGKEKEDGKVRYVEIFSWGVMMFYIVSDGKVRYVEIFSWGVMMFYIVSDGKFWVQMQKDSTAQNLVWVARECDPPGRGERVQALSLTAHILCEALAVKAWVSNASK</sequence>
<dbReference type="AlphaFoldDB" id="A0AAE1A8M4"/>
<evidence type="ECO:0000313" key="1">
    <source>
        <dbReference type="EMBL" id="KAK3783294.1"/>
    </source>
</evidence>